<dbReference type="OrthoDB" id="9807125at2"/>
<feature type="domain" description="CBS" evidence="3">
    <location>
        <begin position="7"/>
        <end position="66"/>
    </location>
</feature>
<dbReference type="AlphaFoldDB" id="A0A2T5VD35"/>
<dbReference type="SUPFAM" id="SSF54631">
    <property type="entry name" value="CBS-domain pair"/>
    <property type="match status" value="1"/>
</dbReference>
<evidence type="ECO:0000256" key="2">
    <source>
        <dbReference type="PROSITE-ProRule" id="PRU00703"/>
    </source>
</evidence>
<organism evidence="4 5">
    <name type="scientific">Breoghania corrubedonensis</name>
    <dbReference type="NCBI Taxonomy" id="665038"/>
    <lineage>
        <taxon>Bacteria</taxon>
        <taxon>Pseudomonadati</taxon>
        <taxon>Pseudomonadota</taxon>
        <taxon>Alphaproteobacteria</taxon>
        <taxon>Hyphomicrobiales</taxon>
        <taxon>Stappiaceae</taxon>
        <taxon>Breoghania</taxon>
    </lineage>
</organism>
<protein>
    <submittedName>
        <fullName evidence="4">CBS domain protein</fullName>
    </submittedName>
</protein>
<evidence type="ECO:0000313" key="5">
    <source>
        <dbReference type="Proteomes" id="UP000244081"/>
    </source>
</evidence>
<gene>
    <name evidence="4" type="ORF">C8N35_102361</name>
</gene>
<dbReference type="RefSeq" id="WP_107989486.1">
    <property type="nucleotide sequence ID" value="NZ_QAYG01000002.1"/>
</dbReference>
<evidence type="ECO:0000259" key="3">
    <source>
        <dbReference type="PROSITE" id="PS51371"/>
    </source>
</evidence>
<dbReference type="PANTHER" id="PTHR43080">
    <property type="entry name" value="CBS DOMAIN-CONTAINING PROTEIN CBSX3, MITOCHONDRIAL"/>
    <property type="match status" value="1"/>
</dbReference>
<dbReference type="SMART" id="SM00116">
    <property type="entry name" value="CBS"/>
    <property type="match status" value="2"/>
</dbReference>
<comment type="caution">
    <text evidence="4">The sequence shown here is derived from an EMBL/GenBank/DDBJ whole genome shotgun (WGS) entry which is preliminary data.</text>
</comment>
<dbReference type="Pfam" id="PF00571">
    <property type="entry name" value="CBS"/>
    <property type="match status" value="2"/>
</dbReference>
<dbReference type="PROSITE" id="PS51371">
    <property type="entry name" value="CBS"/>
    <property type="match status" value="2"/>
</dbReference>
<evidence type="ECO:0000256" key="1">
    <source>
        <dbReference type="ARBA" id="ARBA00023122"/>
    </source>
</evidence>
<dbReference type="InterPro" id="IPR000644">
    <property type="entry name" value="CBS_dom"/>
</dbReference>
<dbReference type="Gene3D" id="3.10.580.10">
    <property type="entry name" value="CBS-domain"/>
    <property type="match status" value="1"/>
</dbReference>
<feature type="domain" description="CBS" evidence="3">
    <location>
        <begin position="76"/>
        <end position="131"/>
    </location>
</feature>
<dbReference type="InterPro" id="IPR046342">
    <property type="entry name" value="CBS_dom_sf"/>
</dbReference>
<name>A0A2T5VD35_9HYPH</name>
<dbReference type="InterPro" id="IPR044725">
    <property type="entry name" value="CBSX3_CBS_dom"/>
</dbReference>
<dbReference type="EMBL" id="QAYG01000002">
    <property type="protein sequence ID" value="PTW61646.1"/>
    <property type="molecule type" value="Genomic_DNA"/>
</dbReference>
<proteinExistence type="predicted"/>
<sequence length="143" mass="15765">MTVGAILNEKGNTVVSIRPDATLEDVCKLLLEHRIGAAMVLDKNDDIAGILSERDVVRAVGREGDAALKRAASDVMTTKVETCIEDDTINQAMARMTKGRFRHLPVTRSGRIIGVISIGDVVKWRIEQVEREAEEMRSYIAMA</sequence>
<dbReference type="CDD" id="cd04623">
    <property type="entry name" value="CBS_pair_bac_euk"/>
    <property type="match status" value="1"/>
</dbReference>
<evidence type="ECO:0000313" key="4">
    <source>
        <dbReference type="EMBL" id="PTW61646.1"/>
    </source>
</evidence>
<accession>A0A2T5VD35</accession>
<dbReference type="InterPro" id="IPR051257">
    <property type="entry name" value="Diverse_CBS-Domain"/>
</dbReference>
<reference evidence="4 5" key="1">
    <citation type="submission" date="2018-04" db="EMBL/GenBank/DDBJ databases">
        <title>Genomic Encyclopedia of Archaeal and Bacterial Type Strains, Phase II (KMG-II): from individual species to whole genera.</title>
        <authorList>
            <person name="Goeker M."/>
        </authorList>
    </citation>
    <scope>NUCLEOTIDE SEQUENCE [LARGE SCALE GENOMIC DNA]</scope>
    <source>
        <strain evidence="4 5">DSM 23382</strain>
    </source>
</reference>
<dbReference type="PANTHER" id="PTHR43080:SF2">
    <property type="entry name" value="CBS DOMAIN-CONTAINING PROTEIN"/>
    <property type="match status" value="1"/>
</dbReference>
<keyword evidence="1 2" id="KW-0129">CBS domain</keyword>
<keyword evidence="5" id="KW-1185">Reference proteome</keyword>
<dbReference type="Proteomes" id="UP000244081">
    <property type="component" value="Unassembled WGS sequence"/>
</dbReference>